<evidence type="ECO:0000313" key="2">
    <source>
        <dbReference type="Proteomes" id="UP000651977"/>
    </source>
</evidence>
<dbReference type="InterPro" id="IPR021308">
    <property type="entry name" value="GfcB"/>
</dbReference>
<dbReference type="Proteomes" id="UP000651977">
    <property type="component" value="Unassembled WGS sequence"/>
</dbReference>
<comment type="caution">
    <text evidence="1">The sequence shown here is derived from an EMBL/GenBank/DDBJ whole genome shotgun (WGS) entry which is preliminary data.</text>
</comment>
<reference evidence="2" key="1">
    <citation type="journal article" date="2019" name="Int. J. Syst. Evol. Microbiol.">
        <title>The Global Catalogue of Microorganisms (GCM) 10K type strain sequencing project: providing services to taxonomists for standard genome sequencing and annotation.</title>
        <authorList>
            <consortium name="The Broad Institute Genomics Platform"/>
            <consortium name="The Broad Institute Genome Sequencing Center for Infectious Disease"/>
            <person name="Wu L."/>
            <person name="Ma J."/>
        </authorList>
    </citation>
    <scope>NUCLEOTIDE SEQUENCE [LARGE SCALE GENOMIC DNA]</scope>
    <source>
        <strain evidence="2">CGMCC 1.10131</strain>
    </source>
</reference>
<evidence type="ECO:0000313" key="1">
    <source>
        <dbReference type="EMBL" id="GGA99005.1"/>
    </source>
</evidence>
<dbReference type="Gene3D" id="2.40.360.10">
    <property type="entry name" value="YmcC-like"/>
    <property type="match status" value="1"/>
</dbReference>
<organism evidence="1 2">
    <name type="scientific">Agarivorans gilvus</name>
    <dbReference type="NCBI Taxonomy" id="680279"/>
    <lineage>
        <taxon>Bacteria</taxon>
        <taxon>Pseudomonadati</taxon>
        <taxon>Pseudomonadota</taxon>
        <taxon>Gammaproteobacteria</taxon>
        <taxon>Alteromonadales</taxon>
        <taxon>Alteromonadaceae</taxon>
        <taxon>Agarivorans</taxon>
    </lineage>
</organism>
<sequence>MACTHEYKSGKELLDIAINGLPDANFTEEQRLAFDYAAIYVKYGIYPKTYMALARADGQQRIWSSTDGITIVTRNGQIIRADGLPFVSSGVRFEGEDPFELGLLSVKPEQVYFSKRDFASVGLFGSQAQSSFSFGEVSEQSIAGKQRKLQQVTERLYVPDLDFSVVNHYWVEQNNNKQLVWRSEQQLGPDQPLIRLEGLMPYYEDI</sequence>
<dbReference type="EMBL" id="BMDY01000004">
    <property type="protein sequence ID" value="GGA99005.1"/>
    <property type="molecule type" value="Genomic_DNA"/>
</dbReference>
<accession>A0ABQ1HYJ6</accession>
<proteinExistence type="predicted"/>
<dbReference type="Pfam" id="PF11102">
    <property type="entry name" value="YjbF"/>
    <property type="match status" value="1"/>
</dbReference>
<dbReference type="InterPro" id="IPR023373">
    <property type="entry name" value="YmcC_sf"/>
</dbReference>
<gene>
    <name evidence="1" type="ORF">GCM10007414_10050</name>
</gene>
<keyword evidence="2" id="KW-1185">Reference proteome</keyword>
<evidence type="ECO:0008006" key="3">
    <source>
        <dbReference type="Google" id="ProtNLM"/>
    </source>
</evidence>
<dbReference type="SUPFAM" id="SSF159270">
    <property type="entry name" value="YmcC-like"/>
    <property type="match status" value="1"/>
</dbReference>
<dbReference type="RefSeq" id="WP_188407308.1">
    <property type="nucleotide sequence ID" value="NZ_BMDY01000004.1"/>
</dbReference>
<protein>
    <recommendedName>
        <fullName evidence="3">YjbF family lipoprotein</fullName>
    </recommendedName>
</protein>
<name>A0ABQ1HYJ6_9ALTE</name>